<dbReference type="GO" id="GO:0005886">
    <property type="term" value="C:plasma membrane"/>
    <property type="evidence" value="ECO:0007669"/>
    <property type="project" value="UniProtKB-SubCell"/>
</dbReference>
<evidence type="ECO:0000313" key="12">
    <source>
        <dbReference type="EMBL" id="MCY0963803.1"/>
    </source>
</evidence>
<evidence type="ECO:0000256" key="3">
    <source>
        <dbReference type="ARBA" id="ARBA00022475"/>
    </source>
</evidence>
<sequence>MEINAVAPAAWQSLVLKLGKLALTLVLAWQGSQLVWQIASPAPMILSQPATGGASGGDRPQALAGTGDLHLFGVAGAETAAPVAVNPVDAPDTRLRLTLLGVTVATPEKSSSAIISANGKEADFFRIGDTVDGRTRLASVLKDRVILDNAGKLETLRFEDVPGAGSNVVAAPNRPVRTPTRNESAPPRGGNLAERFGEIRSASEFVDVASAELGDDPMVAINKMGLVPRGDGEGYEVKPGSPLIQFQLKPGDVVLTVNDQPLGDPASDQSLLEEIRTAESVRIEVMRGDNRIVVNHRLN</sequence>
<dbReference type="RefSeq" id="WP_283172023.1">
    <property type="nucleotide sequence ID" value="NZ_JAPNOA010000006.1"/>
</dbReference>
<comment type="subcellular location">
    <subcellularLocation>
        <location evidence="1">Cell inner membrane</location>
    </subcellularLocation>
</comment>
<evidence type="ECO:0000259" key="10">
    <source>
        <dbReference type="Pfam" id="PF11356"/>
    </source>
</evidence>
<dbReference type="EMBL" id="JAPNOA010000006">
    <property type="protein sequence ID" value="MCY0963803.1"/>
    <property type="molecule type" value="Genomic_DNA"/>
</dbReference>
<gene>
    <name evidence="12" type="ORF">OUO13_01200</name>
</gene>
<evidence type="ECO:0000256" key="6">
    <source>
        <dbReference type="ARBA" id="ARBA00022927"/>
    </source>
</evidence>
<protein>
    <submittedName>
        <fullName evidence="12">PDZ domain-containing protein</fullName>
    </submittedName>
</protein>
<evidence type="ECO:0000256" key="1">
    <source>
        <dbReference type="ARBA" id="ARBA00004533"/>
    </source>
</evidence>
<dbReference type="Pfam" id="PF11356">
    <property type="entry name" value="T2SSC"/>
    <property type="match status" value="1"/>
</dbReference>
<dbReference type="Gene3D" id="2.30.42.10">
    <property type="match status" value="1"/>
</dbReference>
<name>A0A9X3IS56_9GAMM</name>
<evidence type="ECO:0000256" key="8">
    <source>
        <dbReference type="ARBA" id="ARBA00023136"/>
    </source>
</evidence>
<evidence type="ECO:0000256" key="5">
    <source>
        <dbReference type="ARBA" id="ARBA00022692"/>
    </source>
</evidence>
<keyword evidence="3" id="KW-1003">Cell membrane</keyword>
<feature type="region of interest" description="Disordered" evidence="9">
    <location>
        <begin position="169"/>
        <end position="190"/>
    </location>
</feature>
<accession>A0A9X3IS56</accession>
<dbReference type="Pfam" id="PF13180">
    <property type="entry name" value="PDZ_2"/>
    <property type="match status" value="1"/>
</dbReference>
<keyword evidence="4" id="KW-0997">Cell inner membrane</keyword>
<dbReference type="GO" id="GO:0015031">
    <property type="term" value="P:protein transport"/>
    <property type="evidence" value="ECO:0007669"/>
    <property type="project" value="UniProtKB-KW"/>
</dbReference>
<evidence type="ECO:0000259" key="11">
    <source>
        <dbReference type="Pfam" id="PF13180"/>
    </source>
</evidence>
<dbReference type="Gene3D" id="2.30.30.830">
    <property type="match status" value="1"/>
</dbReference>
<evidence type="ECO:0000313" key="13">
    <source>
        <dbReference type="Proteomes" id="UP001150830"/>
    </source>
</evidence>
<feature type="domain" description="Type II secretion system protein GspC N-terminal" evidence="10">
    <location>
        <begin position="23"/>
        <end position="158"/>
    </location>
</feature>
<reference evidence="12" key="1">
    <citation type="submission" date="2022-11" db="EMBL/GenBank/DDBJ databases">
        <title>Parathalassolutuus dongxingensis gen. nov., sp. nov., a novel member of family Oceanospirillaceae isolated from a coastal shrimp pond in Guangxi, China.</title>
        <authorList>
            <person name="Chen H."/>
        </authorList>
    </citation>
    <scope>NUCLEOTIDE SEQUENCE</scope>
    <source>
        <strain evidence="12">G-43</strain>
    </source>
</reference>
<keyword evidence="13" id="KW-1185">Reference proteome</keyword>
<dbReference type="Proteomes" id="UP001150830">
    <property type="component" value="Unassembled WGS sequence"/>
</dbReference>
<feature type="domain" description="PDZ" evidence="11">
    <location>
        <begin position="236"/>
        <end position="293"/>
    </location>
</feature>
<evidence type="ECO:0000256" key="9">
    <source>
        <dbReference type="SAM" id="MobiDB-lite"/>
    </source>
</evidence>
<keyword evidence="2" id="KW-0813">Transport</keyword>
<proteinExistence type="predicted"/>
<dbReference type="AlphaFoldDB" id="A0A9X3IS56"/>
<dbReference type="InterPro" id="IPR024961">
    <property type="entry name" value="T2SS_GspC_N"/>
</dbReference>
<keyword evidence="7" id="KW-1133">Transmembrane helix</keyword>
<keyword evidence="5" id="KW-0812">Transmembrane</keyword>
<evidence type="ECO:0000256" key="7">
    <source>
        <dbReference type="ARBA" id="ARBA00022989"/>
    </source>
</evidence>
<keyword evidence="8" id="KW-0472">Membrane</keyword>
<evidence type="ECO:0000256" key="2">
    <source>
        <dbReference type="ARBA" id="ARBA00022448"/>
    </source>
</evidence>
<keyword evidence="6" id="KW-0653">Protein transport</keyword>
<dbReference type="SUPFAM" id="SSF50156">
    <property type="entry name" value="PDZ domain-like"/>
    <property type="match status" value="1"/>
</dbReference>
<evidence type="ECO:0000256" key="4">
    <source>
        <dbReference type="ARBA" id="ARBA00022519"/>
    </source>
</evidence>
<organism evidence="12 13">
    <name type="scientific">Parathalassolituus penaei</name>
    <dbReference type="NCBI Taxonomy" id="2997323"/>
    <lineage>
        <taxon>Bacteria</taxon>
        <taxon>Pseudomonadati</taxon>
        <taxon>Pseudomonadota</taxon>
        <taxon>Gammaproteobacteria</taxon>
        <taxon>Oceanospirillales</taxon>
        <taxon>Oceanospirillaceae</taxon>
        <taxon>Parathalassolituus</taxon>
    </lineage>
</organism>
<dbReference type="InterPro" id="IPR036034">
    <property type="entry name" value="PDZ_sf"/>
</dbReference>
<comment type="caution">
    <text evidence="12">The sequence shown here is derived from an EMBL/GenBank/DDBJ whole genome shotgun (WGS) entry which is preliminary data.</text>
</comment>
<dbReference type="InterPro" id="IPR001478">
    <property type="entry name" value="PDZ"/>
</dbReference>